<dbReference type="RefSeq" id="WP_092614953.1">
    <property type="nucleotide sequence ID" value="NZ_FNCV01000001.1"/>
</dbReference>
<name>A0A1G7V4M3_9PROT</name>
<evidence type="ECO:0000259" key="1">
    <source>
        <dbReference type="Pfam" id="PF00535"/>
    </source>
</evidence>
<dbReference type="Gene3D" id="3.90.550.10">
    <property type="entry name" value="Spore Coat Polysaccharide Biosynthesis Protein SpsA, Chain A"/>
    <property type="match status" value="1"/>
</dbReference>
<dbReference type="GO" id="GO:0008168">
    <property type="term" value="F:methyltransferase activity"/>
    <property type="evidence" value="ECO:0007669"/>
    <property type="project" value="UniProtKB-KW"/>
</dbReference>
<dbReference type="Pfam" id="PF13489">
    <property type="entry name" value="Methyltransf_23"/>
    <property type="match status" value="1"/>
</dbReference>
<feature type="domain" description="Glycosyltransferase 2-like" evidence="1">
    <location>
        <begin position="251"/>
        <end position="411"/>
    </location>
</feature>
<dbReference type="PANTHER" id="PTHR48090:SF7">
    <property type="entry name" value="RFBJ PROTEIN"/>
    <property type="match status" value="1"/>
</dbReference>
<organism evidence="2 3">
    <name type="scientific">Roseospirillum parvum</name>
    <dbReference type="NCBI Taxonomy" id="83401"/>
    <lineage>
        <taxon>Bacteria</taxon>
        <taxon>Pseudomonadati</taxon>
        <taxon>Pseudomonadota</taxon>
        <taxon>Alphaproteobacteria</taxon>
        <taxon>Rhodospirillales</taxon>
        <taxon>Rhodospirillaceae</taxon>
        <taxon>Roseospirillum</taxon>
    </lineage>
</organism>
<keyword evidence="3" id="KW-1185">Reference proteome</keyword>
<reference evidence="3" key="1">
    <citation type="submission" date="2016-10" db="EMBL/GenBank/DDBJ databases">
        <authorList>
            <person name="Varghese N."/>
            <person name="Submissions S."/>
        </authorList>
    </citation>
    <scope>NUCLEOTIDE SEQUENCE [LARGE SCALE GENOMIC DNA]</scope>
    <source>
        <strain evidence="3">930I</strain>
    </source>
</reference>
<proteinExistence type="predicted"/>
<dbReference type="CDD" id="cd02440">
    <property type="entry name" value="AdoMet_MTases"/>
    <property type="match status" value="1"/>
</dbReference>
<dbReference type="SUPFAM" id="SSF53448">
    <property type="entry name" value="Nucleotide-diphospho-sugar transferases"/>
    <property type="match status" value="1"/>
</dbReference>
<evidence type="ECO:0000313" key="3">
    <source>
        <dbReference type="Proteomes" id="UP000217076"/>
    </source>
</evidence>
<dbReference type="STRING" id="83401.SAMN05421742_101531"/>
<dbReference type="InterPro" id="IPR001173">
    <property type="entry name" value="Glyco_trans_2-like"/>
</dbReference>
<dbReference type="EMBL" id="FNCV01000001">
    <property type="protein sequence ID" value="SDG54518.1"/>
    <property type="molecule type" value="Genomic_DNA"/>
</dbReference>
<keyword evidence="2" id="KW-0489">Methyltransferase</keyword>
<dbReference type="InterPro" id="IPR029044">
    <property type="entry name" value="Nucleotide-diphossugar_trans"/>
</dbReference>
<dbReference type="Proteomes" id="UP000217076">
    <property type="component" value="Unassembled WGS sequence"/>
</dbReference>
<sequence>MAAPTPSLSPVSPRKQRLAALMDRLAPERAAWIERHAYFHAEDLRFLRFAIPEGARVLEIGCGVGDLLAGLKPGRGVGIDLSAGMIEQARQRHPELEFHHGDAEKADDLAAIEGPFDFIVLSDTVGDLEDIESTLGLLHRLCDADTRLIVAYHARLWMPVLRGGEMFGLKMPSTIENWLSTEDIAAMLGLADFEVIRRDWRQLIPLRLKGVADPINKYLGTLPGIRALCLRNYVIARSRRFAAAEKRPSCTVFIPARNEKGNIEPAVQRIPDFCDDLEILFVEGHSRDGTFEECERVRDAYPGRDIKVLKQPGKGKGDAVRAGFEAARGEVLMILDADLTVPPEDLPKFYNALVSGKGEFINGSRLVYPMEREAMRFLNLIANHSFSVLFTWLLNQRFTDTLCGTKVLYRRHYDEIAANRAYFGDFDPFGDFDLIFGAVKRNLKIVEIPIRYQARAYGETQISRFTHGWELLKMVVFAYRKIKTA</sequence>
<evidence type="ECO:0000313" key="2">
    <source>
        <dbReference type="EMBL" id="SDG54518.1"/>
    </source>
</evidence>
<dbReference type="InterPro" id="IPR050256">
    <property type="entry name" value="Glycosyltransferase_2"/>
</dbReference>
<dbReference type="Pfam" id="PF00535">
    <property type="entry name" value="Glycos_transf_2"/>
    <property type="match status" value="1"/>
</dbReference>
<protein>
    <submittedName>
        <fullName evidence="2">Methyltransferase domain-containing protein</fullName>
    </submittedName>
</protein>
<dbReference type="OrthoDB" id="9806525at2"/>
<dbReference type="Gene3D" id="3.40.50.150">
    <property type="entry name" value="Vaccinia Virus protein VP39"/>
    <property type="match status" value="1"/>
</dbReference>
<dbReference type="InterPro" id="IPR029063">
    <property type="entry name" value="SAM-dependent_MTases_sf"/>
</dbReference>
<dbReference type="PANTHER" id="PTHR48090">
    <property type="entry name" value="UNDECAPRENYL-PHOSPHATE 4-DEOXY-4-FORMAMIDO-L-ARABINOSE TRANSFERASE-RELATED"/>
    <property type="match status" value="1"/>
</dbReference>
<dbReference type="SUPFAM" id="SSF53335">
    <property type="entry name" value="S-adenosyl-L-methionine-dependent methyltransferases"/>
    <property type="match status" value="1"/>
</dbReference>
<dbReference type="GO" id="GO:0032259">
    <property type="term" value="P:methylation"/>
    <property type="evidence" value="ECO:0007669"/>
    <property type="project" value="UniProtKB-KW"/>
</dbReference>
<dbReference type="CDD" id="cd04179">
    <property type="entry name" value="DPM_DPG-synthase_like"/>
    <property type="match status" value="1"/>
</dbReference>
<gene>
    <name evidence="2" type="ORF">SAMN05421742_101531</name>
</gene>
<keyword evidence="2" id="KW-0808">Transferase</keyword>
<dbReference type="AlphaFoldDB" id="A0A1G7V4M3"/>
<accession>A0A1G7V4M3</accession>